<proteinExistence type="predicted"/>
<protein>
    <submittedName>
        <fullName evidence="1">Uncharacterized protein</fullName>
    </submittedName>
</protein>
<gene>
    <name evidence="1" type="ORF">OOU_Y34scaffold00285g2</name>
</gene>
<accession>A0AA97P3J7</accession>
<dbReference type="AlphaFoldDB" id="A0AA97P3J7"/>
<evidence type="ECO:0000313" key="1">
    <source>
        <dbReference type="EMBL" id="ELQ41295.1"/>
    </source>
</evidence>
<sequence length="30" mass="3191">MTALLVLGLVLFGALLVKLGWGPLLITRDP</sequence>
<reference evidence="1" key="1">
    <citation type="journal article" date="2012" name="PLoS Genet.">
        <title>Comparative analysis of the genomes of two field isolates of the rice blast fungus Magnaporthe oryzae.</title>
        <authorList>
            <person name="Xue M."/>
            <person name="Yang J."/>
            <person name="Li Z."/>
            <person name="Hu S."/>
            <person name="Yao N."/>
            <person name="Dean R.A."/>
            <person name="Zhao W."/>
            <person name="Shen M."/>
            <person name="Zhang H."/>
            <person name="Li C."/>
            <person name="Liu L."/>
            <person name="Cao L."/>
            <person name="Xu X."/>
            <person name="Xing Y."/>
            <person name="Hsiang T."/>
            <person name="Zhang Z."/>
            <person name="Xu J.R."/>
            <person name="Peng Y.L."/>
        </authorList>
    </citation>
    <scope>NUCLEOTIDE SEQUENCE</scope>
    <source>
        <strain evidence="1">Y34</strain>
    </source>
</reference>
<dbReference type="Proteomes" id="UP000011086">
    <property type="component" value="Unassembled WGS sequence"/>
</dbReference>
<name>A0AA97P3J7_PYRO3</name>
<organism evidence="1">
    <name type="scientific">Pyricularia oryzae (strain Y34)</name>
    <name type="common">Rice blast fungus</name>
    <name type="synonym">Magnaporthe oryzae</name>
    <dbReference type="NCBI Taxonomy" id="1143189"/>
    <lineage>
        <taxon>Eukaryota</taxon>
        <taxon>Fungi</taxon>
        <taxon>Dikarya</taxon>
        <taxon>Ascomycota</taxon>
        <taxon>Pezizomycotina</taxon>
        <taxon>Sordariomycetes</taxon>
        <taxon>Sordariomycetidae</taxon>
        <taxon>Magnaporthales</taxon>
        <taxon>Pyriculariaceae</taxon>
        <taxon>Pyricularia</taxon>
    </lineage>
</organism>
<dbReference type="EMBL" id="JH794022">
    <property type="protein sequence ID" value="ELQ41295.1"/>
    <property type="molecule type" value="Genomic_DNA"/>
</dbReference>